<dbReference type="EMBL" id="WUWG01000001">
    <property type="protein sequence ID" value="MXU64237.1"/>
    <property type="molecule type" value="Genomic_DNA"/>
</dbReference>
<evidence type="ECO:0000256" key="1">
    <source>
        <dbReference type="HAMAP-Rule" id="MF_00676"/>
    </source>
</evidence>
<evidence type="ECO:0000313" key="3">
    <source>
        <dbReference type="Proteomes" id="UP000436016"/>
    </source>
</evidence>
<protein>
    <recommendedName>
        <fullName evidence="1">UPF0260 protein GSH16_02170</fullName>
    </recommendedName>
</protein>
<dbReference type="AlphaFoldDB" id="A0A6B0TIP3"/>
<organism evidence="2 3">
    <name type="scientific">Oceanomicrobium pacificus</name>
    <dbReference type="NCBI Taxonomy" id="2692916"/>
    <lineage>
        <taxon>Bacteria</taxon>
        <taxon>Pseudomonadati</taxon>
        <taxon>Pseudomonadota</taxon>
        <taxon>Alphaproteobacteria</taxon>
        <taxon>Rhodobacterales</taxon>
        <taxon>Paracoccaceae</taxon>
        <taxon>Oceanomicrobium</taxon>
    </lineage>
</organism>
<dbReference type="PIRSF" id="PIRSF006173">
    <property type="entry name" value="UCP006173"/>
    <property type="match status" value="1"/>
</dbReference>
<comment type="caution">
    <text evidence="2">The sequence shown here is derived from an EMBL/GenBank/DDBJ whole genome shotgun (WGS) entry which is preliminary data.</text>
</comment>
<proteinExistence type="inferred from homology"/>
<dbReference type="HAMAP" id="MF_00676">
    <property type="entry name" value="UPF0260"/>
    <property type="match status" value="1"/>
</dbReference>
<gene>
    <name evidence="2" type="ORF">GSH16_02170</name>
</gene>
<dbReference type="PANTHER" id="PTHR37421">
    <property type="entry name" value="UPF0260 PROTEIN YCGN"/>
    <property type="match status" value="1"/>
</dbReference>
<dbReference type="InterPro" id="IPR008228">
    <property type="entry name" value="UCP006173"/>
</dbReference>
<name>A0A6B0TIP3_9RHOB</name>
<comment type="similarity">
    <text evidence="1">Belongs to the UPF0260 family.</text>
</comment>
<dbReference type="InterPro" id="IPR005358">
    <property type="entry name" value="Puta_zinc/iron-chelating_dom"/>
</dbReference>
<dbReference type="Proteomes" id="UP000436016">
    <property type="component" value="Unassembled WGS sequence"/>
</dbReference>
<reference evidence="2 3" key="1">
    <citation type="submission" date="2019-12" db="EMBL/GenBank/DDBJ databases">
        <title>Strain KN286 was isolated from seawater, which was collected from Caroline Seamount in the tropical western Pacific.</title>
        <authorList>
            <person name="Wang Q."/>
        </authorList>
    </citation>
    <scope>NUCLEOTIDE SEQUENCE [LARGE SCALE GENOMIC DNA]</scope>
    <source>
        <strain evidence="2 3">KN286</strain>
    </source>
</reference>
<dbReference type="PANTHER" id="PTHR37421:SF1">
    <property type="entry name" value="UPF0260 PROTEIN YCGN"/>
    <property type="match status" value="1"/>
</dbReference>
<evidence type="ECO:0000313" key="2">
    <source>
        <dbReference type="EMBL" id="MXU64237.1"/>
    </source>
</evidence>
<dbReference type="NCBIfam" id="NF003501">
    <property type="entry name" value="PRK05170.1-5"/>
    <property type="match status" value="1"/>
</dbReference>
<sequence length="151" mass="17155">MAQAMRKDFWSKYPLDELTPEEWEALCDGCGKCCLLKLEDADTGEVAYTNVGCRLLDPDTCRCGNYPLRKQLVRTCIQLTPDTLEGHLYWMPQTCAYRLRANGARLPDWHPLVSGSPDSVHESGMSMAGRIVPEYEVDEEDLEDYVIEGEF</sequence>
<dbReference type="RefSeq" id="WP_160851411.1">
    <property type="nucleotide sequence ID" value="NZ_WUWG01000001.1"/>
</dbReference>
<dbReference type="Pfam" id="PF03692">
    <property type="entry name" value="CxxCxxCC"/>
    <property type="match status" value="1"/>
</dbReference>
<keyword evidence="3" id="KW-1185">Reference proteome</keyword>
<dbReference type="NCBIfam" id="NF003507">
    <property type="entry name" value="PRK05170.2-5"/>
    <property type="match status" value="1"/>
</dbReference>
<accession>A0A6B0TIP3</accession>